<evidence type="ECO:0000256" key="2">
    <source>
        <dbReference type="ARBA" id="ARBA00004162"/>
    </source>
</evidence>
<keyword evidence="11" id="KW-0732">Signal</keyword>
<dbReference type="PANTHER" id="PTHR35091">
    <property type="entry name" value="FLAGELLAR PROTEIN FLIL"/>
    <property type="match status" value="1"/>
</dbReference>
<keyword evidence="12" id="KW-0282">Flagellum</keyword>
<keyword evidence="9 10" id="KW-0472">Membrane</keyword>
<evidence type="ECO:0000256" key="1">
    <source>
        <dbReference type="ARBA" id="ARBA00002254"/>
    </source>
</evidence>
<evidence type="ECO:0000256" key="10">
    <source>
        <dbReference type="RuleBase" id="RU364125"/>
    </source>
</evidence>
<gene>
    <name evidence="12" type="ORF">H8L32_05210</name>
</gene>
<evidence type="ECO:0000256" key="11">
    <source>
        <dbReference type="SAM" id="SignalP"/>
    </source>
</evidence>
<protein>
    <recommendedName>
        <fullName evidence="10">Flagellar protein FliL</fullName>
    </recommendedName>
</protein>
<keyword evidence="12" id="KW-0969">Cilium</keyword>
<proteinExistence type="inferred from homology"/>
<dbReference type="EMBL" id="JACOGF010000002">
    <property type="protein sequence ID" value="MBC3916867.1"/>
    <property type="molecule type" value="Genomic_DNA"/>
</dbReference>
<comment type="function">
    <text evidence="1 10">Controls the rotational direction of flagella during chemotaxis.</text>
</comment>
<keyword evidence="4" id="KW-1003">Cell membrane</keyword>
<dbReference type="PANTHER" id="PTHR35091:SF2">
    <property type="entry name" value="FLAGELLAR PROTEIN FLIL"/>
    <property type="match status" value="1"/>
</dbReference>
<feature type="chain" id="PRO_5046973477" description="Flagellar protein FliL" evidence="11">
    <location>
        <begin position="25"/>
        <end position="136"/>
    </location>
</feature>
<keyword evidence="6" id="KW-0812">Transmembrane</keyword>
<keyword evidence="8" id="KW-1133">Transmembrane helix</keyword>
<dbReference type="Proteomes" id="UP000650424">
    <property type="component" value="Unassembled WGS sequence"/>
</dbReference>
<keyword evidence="12" id="KW-0966">Cell projection</keyword>
<keyword evidence="5 10" id="KW-0145">Chemotaxis</keyword>
<organism evidence="12 13">
    <name type="scientific">Undibacterium hunanense</name>
    <dbReference type="NCBI Taxonomy" id="2762292"/>
    <lineage>
        <taxon>Bacteria</taxon>
        <taxon>Pseudomonadati</taxon>
        <taxon>Pseudomonadota</taxon>
        <taxon>Betaproteobacteria</taxon>
        <taxon>Burkholderiales</taxon>
        <taxon>Oxalobacteraceae</taxon>
        <taxon>Undibacterium</taxon>
    </lineage>
</organism>
<evidence type="ECO:0000256" key="8">
    <source>
        <dbReference type="ARBA" id="ARBA00022989"/>
    </source>
</evidence>
<evidence type="ECO:0000313" key="13">
    <source>
        <dbReference type="Proteomes" id="UP000650424"/>
    </source>
</evidence>
<evidence type="ECO:0000256" key="6">
    <source>
        <dbReference type="ARBA" id="ARBA00022692"/>
    </source>
</evidence>
<dbReference type="Pfam" id="PF03748">
    <property type="entry name" value="FliL"/>
    <property type="match status" value="1"/>
</dbReference>
<comment type="caution">
    <text evidence="12">The sequence shown here is derived from an EMBL/GenBank/DDBJ whole genome shotgun (WGS) entry which is preliminary data.</text>
</comment>
<evidence type="ECO:0000256" key="4">
    <source>
        <dbReference type="ARBA" id="ARBA00022475"/>
    </source>
</evidence>
<keyword evidence="7 10" id="KW-0283">Flagellar rotation</keyword>
<evidence type="ECO:0000256" key="5">
    <source>
        <dbReference type="ARBA" id="ARBA00022500"/>
    </source>
</evidence>
<accession>A0ABR6ZLV3</accession>
<name>A0ABR6ZLV3_9BURK</name>
<evidence type="ECO:0000313" key="12">
    <source>
        <dbReference type="EMBL" id="MBC3916867.1"/>
    </source>
</evidence>
<evidence type="ECO:0000256" key="7">
    <source>
        <dbReference type="ARBA" id="ARBA00022779"/>
    </source>
</evidence>
<evidence type="ECO:0000256" key="3">
    <source>
        <dbReference type="ARBA" id="ARBA00008281"/>
    </source>
</evidence>
<feature type="signal peptide" evidence="11">
    <location>
        <begin position="1"/>
        <end position="24"/>
    </location>
</feature>
<reference evidence="12 13" key="1">
    <citation type="submission" date="2020-08" db="EMBL/GenBank/DDBJ databases">
        <title>Novel species isolated from subtropical streams in China.</title>
        <authorList>
            <person name="Lu H."/>
        </authorList>
    </citation>
    <scope>NUCLEOTIDE SEQUENCE [LARGE SCALE GENOMIC DNA]</scope>
    <source>
        <strain evidence="12 13">CY18W</strain>
    </source>
</reference>
<sequence>MGKKSAIIFALCLALGMMAGSASANSGGKEASASSGAPTAKLEAFVVNLSTTERYLQLSLALQIANAEVNDKIKMLMPKVRHTLILLLSSKDSEQLQSLEGKHQLMEEIKDGVNKTLDLKEHDGVTDVFFENFVIQ</sequence>
<keyword evidence="13" id="KW-1185">Reference proteome</keyword>
<dbReference type="InterPro" id="IPR005503">
    <property type="entry name" value="FliL"/>
</dbReference>
<comment type="similarity">
    <text evidence="3 10">Belongs to the FliL family.</text>
</comment>
<dbReference type="RefSeq" id="WP_186946098.1">
    <property type="nucleotide sequence ID" value="NZ_JACOGF010000002.1"/>
</dbReference>
<keyword evidence="10" id="KW-0997">Cell inner membrane</keyword>
<comment type="subcellular location">
    <subcellularLocation>
        <location evidence="10">Cell inner membrane</location>
    </subcellularLocation>
    <subcellularLocation>
        <location evidence="2">Cell membrane</location>
        <topology evidence="2">Single-pass membrane protein</topology>
    </subcellularLocation>
</comment>
<evidence type="ECO:0000256" key="9">
    <source>
        <dbReference type="ARBA" id="ARBA00023136"/>
    </source>
</evidence>